<dbReference type="PANTHER" id="PTHR30469">
    <property type="entry name" value="MULTIDRUG RESISTANCE PROTEIN MDTA"/>
    <property type="match status" value="1"/>
</dbReference>
<dbReference type="Pfam" id="PF25967">
    <property type="entry name" value="RND-MFP_C"/>
    <property type="match status" value="1"/>
</dbReference>
<keyword evidence="3" id="KW-0813">Transport</keyword>
<dbReference type="GO" id="GO:1990281">
    <property type="term" value="C:efflux pump complex"/>
    <property type="evidence" value="ECO:0007669"/>
    <property type="project" value="TreeGrafter"/>
</dbReference>
<keyword evidence="6" id="KW-0472">Membrane</keyword>
<evidence type="ECO:0000256" key="4">
    <source>
        <dbReference type="ARBA" id="ARBA00022475"/>
    </source>
</evidence>
<evidence type="ECO:0000313" key="13">
    <source>
        <dbReference type="Proteomes" id="UP000706151"/>
    </source>
</evidence>
<dbReference type="InterPro" id="IPR006143">
    <property type="entry name" value="RND_pump_MFP"/>
</dbReference>
<organism evidence="12 13">
    <name type="scientific">Candidatus Accumulibacter affinis</name>
    <dbReference type="NCBI Taxonomy" id="2954384"/>
    <lineage>
        <taxon>Bacteria</taxon>
        <taxon>Pseudomonadati</taxon>
        <taxon>Pseudomonadota</taxon>
        <taxon>Betaproteobacteria</taxon>
        <taxon>Candidatus Accumulibacter</taxon>
    </lineage>
</organism>
<comment type="similarity">
    <text evidence="2">Belongs to the membrane fusion protein (MFP) (TC 8.A.1) family.</text>
</comment>
<feature type="domain" description="Multidrug resistance protein MdtA-like barrel-sandwich hybrid" evidence="9">
    <location>
        <begin position="68"/>
        <end position="208"/>
    </location>
</feature>
<dbReference type="Pfam" id="PF25876">
    <property type="entry name" value="HH_MFP_RND"/>
    <property type="match status" value="1"/>
</dbReference>
<evidence type="ECO:0000313" key="12">
    <source>
        <dbReference type="EMBL" id="MBK7954735.1"/>
    </source>
</evidence>
<dbReference type="AlphaFoldDB" id="A0A935T828"/>
<name>A0A935T828_9PROT</name>
<evidence type="ECO:0000256" key="2">
    <source>
        <dbReference type="ARBA" id="ARBA00009477"/>
    </source>
</evidence>
<feature type="domain" description="Multidrug resistance protein MdtA-like alpha-helical hairpin" evidence="8">
    <location>
        <begin position="108"/>
        <end position="177"/>
    </location>
</feature>
<dbReference type="EMBL" id="JADJOT010000009">
    <property type="protein sequence ID" value="MBK7954735.1"/>
    <property type="molecule type" value="Genomic_DNA"/>
</dbReference>
<gene>
    <name evidence="12" type="ORF">IPK02_12705</name>
</gene>
<evidence type="ECO:0000259" key="11">
    <source>
        <dbReference type="Pfam" id="PF25967"/>
    </source>
</evidence>
<feature type="domain" description="Multidrug resistance protein MdtA-like C-terminal permuted SH3" evidence="11">
    <location>
        <begin position="299"/>
        <end position="357"/>
    </location>
</feature>
<reference evidence="12 13" key="1">
    <citation type="submission" date="2020-10" db="EMBL/GenBank/DDBJ databases">
        <title>Connecting structure to function with the recovery of over 1000 high-quality activated sludge metagenome-assembled genomes encoding full-length rRNA genes using long-read sequencing.</title>
        <authorList>
            <person name="Singleton C.M."/>
            <person name="Petriglieri F."/>
            <person name="Kristensen J.M."/>
            <person name="Kirkegaard R.H."/>
            <person name="Michaelsen T.Y."/>
            <person name="Andersen M.H."/>
            <person name="Karst S.M."/>
            <person name="Dueholm M.S."/>
            <person name="Nielsen P.H."/>
            <person name="Albertsen M."/>
        </authorList>
    </citation>
    <scope>NUCLEOTIDE SEQUENCE [LARGE SCALE GENOMIC DNA]</scope>
    <source>
        <strain evidence="12">Fred_18-Q3-R57-64_BAT3C.720</strain>
    </source>
</reference>
<dbReference type="PANTHER" id="PTHR30469:SF36">
    <property type="entry name" value="BLL3903 PROTEIN"/>
    <property type="match status" value="1"/>
</dbReference>
<dbReference type="Pfam" id="PF25917">
    <property type="entry name" value="BSH_RND"/>
    <property type="match status" value="1"/>
</dbReference>
<evidence type="ECO:0000259" key="9">
    <source>
        <dbReference type="Pfam" id="PF25917"/>
    </source>
</evidence>
<dbReference type="PROSITE" id="PS51318">
    <property type="entry name" value="TAT"/>
    <property type="match status" value="1"/>
</dbReference>
<comment type="caution">
    <text evidence="12">The sequence shown here is derived from an EMBL/GenBank/DDBJ whole genome shotgun (WGS) entry which is preliminary data.</text>
</comment>
<evidence type="ECO:0000256" key="5">
    <source>
        <dbReference type="ARBA" id="ARBA00022519"/>
    </source>
</evidence>
<feature type="domain" description="Multidrug resistance protein MdtA-like beta-barrel" evidence="10">
    <location>
        <begin position="213"/>
        <end position="296"/>
    </location>
</feature>
<dbReference type="Pfam" id="PF25944">
    <property type="entry name" value="Beta-barrel_RND"/>
    <property type="match status" value="1"/>
</dbReference>
<dbReference type="Gene3D" id="2.40.30.170">
    <property type="match status" value="1"/>
</dbReference>
<dbReference type="GO" id="GO:0015562">
    <property type="term" value="F:efflux transmembrane transporter activity"/>
    <property type="evidence" value="ECO:0007669"/>
    <property type="project" value="TreeGrafter"/>
</dbReference>
<evidence type="ECO:0000256" key="6">
    <source>
        <dbReference type="ARBA" id="ARBA00023136"/>
    </source>
</evidence>
<proteinExistence type="inferred from homology"/>
<dbReference type="Gene3D" id="2.40.50.100">
    <property type="match status" value="1"/>
</dbReference>
<sequence length="392" mass="41367">MTRSRRLLLAAVVVAIVAAGFGVLSARRSETASTAKAALPVPVNVARAATHDIPVLLEVVGRAEAFESVTLKSRLDGQVAAVAYTAGQHVRPGELLVKLDPGDFAARLRQAEANLARDETQLAKAMTDVERYLALKERGFVSEEKVNELRTAASSAAATLRANQAAVELARLQVSYTRIVAPFAGVVGARLVFPGSAVKVNDTALAVVNRVQPLYVTFSVPEKHLSRLRQAMAAGELRASVTIPGDREQRFAASVRFLDNSVDASTGTIQMKAVVENRQEKLTPGQFLNLSIALDTLADAVVVPAEAVQQGREGSFLFVVRQDNSVEPRKVEVLASYQGLAAIGKGVAAGETVVTDGQLRLTPGSLIEVKPAEREAARTAAAAPAPAAQPGS</sequence>
<dbReference type="NCBIfam" id="TIGR01730">
    <property type="entry name" value="RND_mfp"/>
    <property type="match status" value="1"/>
</dbReference>
<dbReference type="Gene3D" id="1.10.287.470">
    <property type="entry name" value="Helix hairpin bin"/>
    <property type="match status" value="1"/>
</dbReference>
<accession>A0A935T828</accession>
<feature type="compositionally biased region" description="Low complexity" evidence="7">
    <location>
        <begin position="378"/>
        <end position="392"/>
    </location>
</feature>
<dbReference type="Gene3D" id="2.40.420.20">
    <property type="match status" value="1"/>
</dbReference>
<evidence type="ECO:0000256" key="1">
    <source>
        <dbReference type="ARBA" id="ARBA00004236"/>
    </source>
</evidence>
<keyword evidence="5" id="KW-0997">Cell inner membrane</keyword>
<dbReference type="Proteomes" id="UP000706151">
    <property type="component" value="Unassembled WGS sequence"/>
</dbReference>
<protein>
    <submittedName>
        <fullName evidence="12">Efflux RND transporter periplasmic adaptor subunit</fullName>
    </submittedName>
</protein>
<dbReference type="SUPFAM" id="SSF111369">
    <property type="entry name" value="HlyD-like secretion proteins"/>
    <property type="match status" value="1"/>
</dbReference>
<evidence type="ECO:0000259" key="8">
    <source>
        <dbReference type="Pfam" id="PF25876"/>
    </source>
</evidence>
<dbReference type="InterPro" id="IPR006311">
    <property type="entry name" value="TAT_signal"/>
</dbReference>
<evidence type="ECO:0000256" key="3">
    <source>
        <dbReference type="ARBA" id="ARBA00022448"/>
    </source>
</evidence>
<evidence type="ECO:0000259" key="10">
    <source>
        <dbReference type="Pfam" id="PF25944"/>
    </source>
</evidence>
<dbReference type="InterPro" id="IPR058626">
    <property type="entry name" value="MdtA-like_b-barrel"/>
</dbReference>
<comment type="subcellular location">
    <subcellularLocation>
        <location evidence="1">Cell membrane</location>
    </subcellularLocation>
</comment>
<dbReference type="InterPro" id="IPR058625">
    <property type="entry name" value="MdtA-like_BSH"/>
</dbReference>
<evidence type="ECO:0000256" key="7">
    <source>
        <dbReference type="SAM" id="MobiDB-lite"/>
    </source>
</evidence>
<keyword evidence="4" id="KW-1003">Cell membrane</keyword>
<dbReference type="InterPro" id="IPR058627">
    <property type="entry name" value="MdtA-like_C"/>
</dbReference>
<feature type="region of interest" description="Disordered" evidence="7">
    <location>
        <begin position="373"/>
        <end position="392"/>
    </location>
</feature>
<dbReference type="InterPro" id="IPR058624">
    <property type="entry name" value="MdtA-like_HH"/>
</dbReference>